<proteinExistence type="predicted"/>
<comment type="caution">
    <text evidence="1">The sequence shown here is derived from an EMBL/GenBank/DDBJ whole genome shotgun (WGS) entry which is preliminary data.</text>
</comment>
<dbReference type="Proteomes" id="UP001479436">
    <property type="component" value="Unassembled WGS sequence"/>
</dbReference>
<accession>A0ABR2VV40</accession>
<sequence length="391" mass="45136">MHKELWFISPHAAKSLAVRHGASDITRIAVQTLNIFLERLIVVYIKEAYDHEGYSERFTLTTKNLFPNQGLASQIIEQAWEFTSLFQFKNHSKVEEWSEYTKEHVTKQVRLQCSWYSTLGSGVHVKNTDDKIFLDFQSAAYLSGTLEVIGRLILSQAAILVIPRSDSTVSERTIEEILRTDASLRRSFVKTDLYNSLEEKRLERYGGTPERNIVTTYSLNAKSSVYGSQSDSEDDESILTIRTSIDSGCTKERMNLFVRFLHGFKTKKRRPEVRARNFETRPQNLESNEKYLAPKPFSIASSQRYSRWGSSLSDLSLSSSPPNVNYQVDPTKARRFEELLESEETVKITLTSTRLRSIEVDRHQRMIPRDAKYTTVGEESRPMNRKKSFWS</sequence>
<dbReference type="EMBL" id="JASJQH010007622">
    <property type="protein sequence ID" value="KAK9703635.1"/>
    <property type="molecule type" value="Genomic_DNA"/>
</dbReference>
<gene>
    <name evidence="1" type="ORF">K7432_010632</name>
</gene>
<organism evidence="1 2">
    <name type="scientific">Basidiobolus ranarum</name>
    <dbReference type="NCBI Taxonomy" id="34480"/>
    <lineage>
        <taxon>Eukaryota</taxon>
        <taxon>Fungi</taxon>
        <taxon>Fungi incertae sedis</taxon>
        <taxon>Zoopagomycota</taxon>
        <taxon>Entomophthoromycotina</taxon>
        <taxon>Basidiobolomycetes</taxon>
        <taxon>Basidiobolales</taxon>
        <taxon>Basidiobolaceae</taxon>
        <taxon>Basidiobolus</taxon>
    </lineage>
</organism>
<evidence type="ECO:0000313" key="2">
    <source>
        <dbReference type="Proteomes" id="UP001479436"/>
    </source>
</evidence>
<reference evidence="1 2" key="1">
    <citation type="submission" date="2023-04" db="EMBL/GenBank/DDBJ databases">
        <title>Genome of Basidiobolus ranarum AG-B5.</title>
        <authorList>
            <person name="Stajich J.E."/>
            <person name="Carter-House D."/>
            <person name="Gryganskyi A."/>
        </authorList>
    </citation>
    <scope>NUCLEOTIDE SEQUENCE [LARGE SCALE GENOMIC DNA]</scope>
    <source>
        <strain evidence="1 2">AG-B5</strain>
    </source>
</reference>
<name>A0ABR2VV40_9FUNG</name>
<protein>
    <submittedName>
        <fullName evidence="1">Uncharacterized protein</fullName>
    </submittedName>
</protein>
<keyword evidence="2" id="KW-1185">Reference proteome</keyword>
<evidence type="ECO:0000313" key="1">
    <source>
        <dbReference type="EMBL" id="KAK9703635.1"/>
    </source>
</evidence>